<dbReference type="GO" id="GO:0006508">
    <property type="term" value="P:proteolysis"/>
    <property type="evidence" value="ECO:0007669"/>
    <property type="project" value="UniProtKB-KW"/>
</dbReference>
<comment type="similarity">
    <text evidence="3">In the N-terminal section; belongs to the AAA ATPase family.</text>
</comment>
<name>A0A176W9L0_MARPO</name>
<comment type="subcellular location">
    <subcellularLocation>
        <location evidence="1">Membrane</location>
        <topology evidence="1">Multi-pass membrane protein</topology>
    </subcellularLocation>
</comment>
<dbReference type="AlphaFoldDB" id="A0A176W9L0"/>
<proteinExistence type="inferred from homology"/>
<evidence type="ECO:0000256" key="10">
    <source>
        <dbReference type="ARBA" id="ARBA00022989"/>
    </source>
</evidence>
<evidence type="ECO:0000256" key="8">
    <source>
        <dbReference type="ARBA" id="ARBA00022840"/>
    </source>
</evidence>
<keyword evidence="4" id="KW-0645">Protease</keyword>
<dbReference type="InterPro" id="IPR003960">
    <property type="entry name" value="ATPase_AAA_CS"/>
</dbReference>
<dbReference type="InterPro" id="IPR027417">
    <property type="entry name" value="P-loop_NTPase"/>
</dbReference>
<keyword evidence="10" id="KW-1133">Transmembrane helix</keyword>
<feature type="domain" description="AAA+ ATPase" evidence="13">
    <location>
        <begin position="510"/>
        <end position="646"/>
    </location>
</feature>
<evidence type="ECO:0000256" key="5">
    <source>
        <dbReference type="ARBA" id="ARBA00022692"/>
    </source>
</evidence>
<evidence type="ECO:0000313" key="15">
    <source>
        <dbReference type="Proteomes" id="UP000077202"/>
    </source>
</evidence>
<keyword evidence="7" id="KW-0378">Hydrolase</keyword>
<evidence type="ECO:0000256" key="4">
    <source>
        <dbReference type="ARBA" id="ARBA00022670"/>
    </source>
</evidence>
<evidence type="ECO:0000256" key="12">
    <source>
        <dbReference type="SAM" id="MobiDB-lite"/>
    </source>
</evidence>
<accession>A0A176W9L0</accession>
<dbReference type="Proteomes" id="UP000077202">
    <property type="component" value="Unassembled WGS sequence"/>
</dbReference>
<dbReference type="GO" id="GO:0016887">
    <property type="term" value="F:ATP hydrolysis activity"/>
    <property type="evidence" value="ECO:0007669"/>
    <property type="project" value="InterPro"/>
</dbReference>
<feature type="compositionally biased region" description="Polar residues" evidence="12">
    <location>
        <begin position="254"/>
        <end position="273"/>
    </location>
</feature>
<dbReference type="SUPFAM" id="SSF52540">
    <property type="entry name" value="P-loop containing nucleoside triphosphate hydrolases"/>
    <property type="match status" value="1"/>
</dbReference>
<feature type="region of interest" description="Disordered" evidence="12">
    <location>
        <begin position="248"/>
        <end position="280"/>
    </location>
</feature>
<keyword evidence="15" id="KW-1185">Reference proteome</keyword>
<reference evidence="14" key="1">
    <citation type="submission" date="2016-03" db="EMBL/GenBank/DDBJ databases">
        <title>Mechanisms controlling the formation of the plant cell surface in tip-growing cells are functionally conserved among land plants.</title>
        <authorList>
            <person name="Honkanen S."/>
            <person name="Jones V.A."/>
            <person name="Morieri G."/>
            <person name="Champion C."/>
            <person name="Hetherington A.J."/>
            <person name="Kelly S."/>
            <person name="Saint-Marcoux D."/>
            <person name="Proust H."/>
            <person name="Prescott H."/>
            <person name="Dolan L."/>
        </authorList>
    </citation>
    <scope>NUCLEOTIDE SEQUENCE [LARGE SCALE GENOMIC DNA]</scope>
    <source>
        <tissue evidence="14">Whole gametophyte</tissue>
    </source>
</reference>
<evidence type="ECO:0000256" key="1">
    <source>
        <dbReference type="ARBA" id="ARBA00004141"/>
    </source>
</evidence>
<comment type="similarity">
    <text evidence="2">In the C-terminal section; belongs to the peptidase M41 family.</text>
</comment>
<dbReference type="FunFam" id="3.40.50.300:FF:000277">
    <property type="entry name" value="ATP-dependent zinc metalloprotease FtsH"/>
    <property type="match status" value="1"/>
</dbReference>
<evidence type="ECO:0000256" key="9">
    <source>
        <dbReference type="ARBA" id="ARBA00022946"/>
    </source>
</evidence>
<dbReference type="GO" id="GO:0005524">
    <property type="term" value="F:ATP binding"/>
    <property type="evidence" value="ECO:0007669"/>
    <property type="project" value="UniProtKB-KW"/>
</dbReference>
<dbReference type="GO" id="GO:0009535">
    <property type="term" value="C:chloroplast thylakoid membrane"/>
    <property type="evidence" value="ECO:0007669"/>
    <property type="project" value="TreeGrafter"/>
</dbReference>
<evidence type="ECO:0000259" key="13">
    <source>
        <dbReference type="SMART" id="SM00382"/>
    </source>
</evidence>
<dbReference type="InterPro" id="IPR041569">
    <property type="entry name" value="AAA_lid_3"/>
</dbReference>
<dbReference type="SMART" id="SM00382">
    <property type="entry name" value="AAA"/>
    <property type="match status" value="1"/>
</dbReference>
<keyword evidence="11" id="KW-0472">Membrane</keyword>
<keyword evidence="6" id="KW-0547">Nucleotide-binding</keyword>
<dbReference type="PANTHER" id="PTHR23076:SF110">
    <property type="entry name" value="INACTIVE ATP-DEPENDENT ZINC METALLOPROTEASE FTSHI 3, CHLOROPLASTIC-RELATED"/>
    <property type="match status" value="1"/>
</dbReference>
<dbReference type="Pfam" id="PF00004">
    <property type="entry name" value="AAA"/>
    <property type="match status" value="1"/>
</dbReference>
<sequence length="757" mass="80731">MTRPLVPTWWGRGDTSGDSSRSIFLKLCGPEPPRGSDIRAAPPLASILPLEPLGPRLKAQDLGLAAHSRHVCLCPARESGEGATSLSDIVVVVTALGSRSSASELRRAMRACAAAWSKPASESGRGSKLLVVPKSRGDRERTRATSSSISSGQMAALAQGSLPGCREVVASASFSFSADCVRNCSTFRRSSTFAHGLSSARRQALVALRSSSTSPRRAGAGVGAGRRVGAVACVRWRGLPPSRDRGRDWRANCTPLSVPTENPGSDDTPSTSADSEEGAPMRKSRFRLVQALLGFMAGLSKRLSPMGLARAVWGFLRGRWPQLLLWSIVGSTLGLGLLCSRLTGAAAPRLVAYSDLVDHLQTRTVTTALFEEGSSNVFFNVADESAPVAGAGAPAWQYTARRVRNDETFLLTAMRDAGVKYSSAPQSMSASLKAVLITVVTLWIPLSPLLWLLHRQLAQTGASSQRRKKSVSRPVKFDDVAGVDLARAELMEIVSCMKGASQFASLGAKLPKGVLLVGPPGTGKTLLARAVAGEAGVPFFAASASEFVEMFVGRGAARIRELFAEARKSTPSIVFIDELDAVGGRRGRSFNDERDQTLNQLLTEMDGFDSDSGVLVLAATNRPEALDPALCRPGRLSRRVHVTEPDQLGRQQVLAVHMRGIPVLEDRALLERAVAALTPGFVGADLANLVNEAALLAARKGNSSVSLEDFREAVDRAKYGVGERRRNVFDEMEQKLGSWFNRARSDSPGYPALPASG</sequence>
<dbReference type="FunFam" id="1.10.8.60:FF:000001">
    <property type="entry name" value="ATP-dependent zinc metalloprotease FtsH"/>
    <property type="match status" value="1"/>
</dbReference>
<keyword evidence="9" id="KW-0809">Transit peptide</keyword>
<evidence type="ECO:0000256" key="11">
    <source>
        <dbReference type="ARBA" id="ARBA00023136"/>
    </source>
</evidence>
<dbReference type="InterPro" id="IPR003593">
    <property type="entry name" value="AAA+_ATPase"/>
</dbReference>
<dbReference type="PANTHER" id="PTHR23076">
    <property type="entry name" value="METALLOPROTEASE M41 FTSH"/>
    <property type="match status" value="1"/>
</dbReference>
<dbReference type="Gene3D" id="1.10.8.60">
    <property type="match status" value="1"/>
</dbReference>
<dbReference type="PROSITE" id="PS00674">
    <property type="entry name" value="AAA"/>
    <property type="match status" value="1"/>
</dbReference>
<dbReference type="Gene3D" id="3.40.50.300">
    <property type="entry name" value="P-loop containing nucleotide triphosphate hydrolases"/>
    <property type="match status" value="1"/>
</dbReference>
<protein>
    <recommendedName>
        <fullName evidence="13">AAA+ ATPase domain-containing protein</fullName>
    </recommendedName>
</protein>
<evidence type="ECO:0000256" key="3">
    <source>
        <dbReference type="ARBA" id="ARBA00010550"/>
    </source>
</evidence>
<dbReference type="Pfam" id="PF17862">
    <property type="entry name" value="AAA_lid_3"/>
    <property type="match status" value="1"/>
</dbReference>
<organism evidence="14 15">
    <name type="scientific">Marchantia polymorpha subsp. ruderalis</name>
    <dbReference type="NCBI Taxonomy" id="1480154"/>
    <lineage>
        <taxon>Eukaryota</taxon>
        <taxon>Viridiplantae</taxon>
        <taxon>Streptophyta</taxon>
        <taxon>Embryophyta</taxon>
        <taxon>Marchantiophyta</taxon>
        <taxon>Marchantiopsida</taxon>
        <taxon>Marchantiidae</taxon>
        <taxon>Marchantiales</taxon>
        <taxon>Marchantiaceae</taxon>
        <taxon>Marchantia</taxon>
    </lineage>
</organism>
<gene>
    <name evidence="14" type="ORF">AXG93_3884s1090</name>
</gene>
<evidence type="ECO:0000256" key="2">
    <source>
        <dbReference type="ARBA" id="ARBA00010044"/>
    </source>
</evidence>
<dbReference type="GO" id="GO:0004176">
    <property type="term" value="F:ATP-dependent peptidase activity"/>
    <property type="evidence" value="ECO:0007669"/>
    <property type="project" value="TreeGrafter"/>
</dbReference>
<keyword evidence="5" id="KW-0812">Transmembrane</keyword>
<comment type="caution">
    <text evidence="14">The sequence shown here is derived from an EMBL/GenBank/DDBJ whole genome shotgun (WGS) entry which is preliminary data.</text>
</comment>
<dbReference type="EMBL" id="LVLJ01001430">
    <property type="protein sequence ID" value="OAE29714.1"/>
    <property type="molecule type" value="Genomic_DNA"/>
</dbReference>
<dbReference type="InterPro" id="IPR003959">
    <property type="entry name" value="ATPase_AAA_core"/>
</dbReference>
<evidence type="ECO:0000256" key="6">
    <source>
        <dbReference type="ARBA" id="ARBA00022741"/>
    </source>
</evidence>
<evidence type="ECO:0000313" key="14">
    <source>
        <dbReference type="EMBL" id="OAE29714.1"/>
    </source>
</evidence>
<evidence type="ECO:0000256" key="7">
    <source>
        <dbReference type="ARBA" id="ARBA00022801"/>
    </source>
</evidence>
<dbReference type="CDD" id="cd19501">
    <property type="entry name" value="RecA-like_FtsH"/>
    <property type="match status" value="1"/>
</dbReference>
<keyword evidence="8" id="KW-0067">ATP-binding</keyword>